<sequence length="51" mass="5956">MTTWAWTYTWCLLNPSRKPEASDYTLDYLVALVKNLKPGQALYSEIMWSAK</sequence>
<dbReference type="AlphaFoldDB" id="A0A6M3JMI3"/>
<name>A0A6M3JMI3_9ZZZZ</name>
<organism evidence="1">
    <name type="scientific">viral metagenome</name>
    <dbReference type="NCBI Taxonomy" id="1070528"/>
    <lineage>
        <taxon>unclassified sequences</taxon>
        <taxon>metagenomes</taxon>
        <taxon>organismal metagenomes</taxon>
    </lineage>
</organism>
<gene>
    <name evidence="1" type="ORF">MM415A03354_0003</name>
</gene>
<proteinExistence type="predicted"/>
<accession>A0A6M3JMI3</accession>
<dbReference type="EMBL" id="MT141850">
    <property type="protein sequence ID" value="QJA71153.1"/>
    <property type="molecule type" value="Genomic_DNA"/>
</dbReference>
<evidence type="ECO:0000313" key="1">
    <source>
        <dbReference type="EMBL" id="QJA71153.1"/>
    </source>
</evidence>
<protein>
    <submittedName>
        <fullName evidence="1">Uncharacterized protein</fullName>
    </submittedName>
</protein>
<reference evidence="1" key="1">
    <citation type="submission" date="2020-03" db="EMBL/GenBank/DDBJ databases">
        <title>The deep terrestrial virosphere.</title>
        <authorList>
            <person name="Holmfeldt K."/>
            <person name="Nilsson E."/>
            <person name="Simone D."/>
            <person name="Lopez-Fernandez M."/>
            <person name="Wu X."/>
            <person name="de Brujin I."/>
            <person name="Lundin D."/>
            <person name="Andersson A."/>
            <person name="Bertilsson S."/>
            <person name="Dopson M."/>
        </authorList>
    </citation>
    <scope>NUCLEOTIDE SEQUENCE</scope>
    <source>
        <strain evidence="1">MM415A03354</strain>
    </source>
</reference>